<gene>
    <name evidence="7" type="ORF">INT45_012909</name>
</gene>
<dbReference type="GO" id="GO:0004497">
    <property type="term" value="F:monooxygenase activity"/>
    <property type="evidence" value="ECO:0007669"/>
    <property type="project" value="UniProtKB-KW"/>
</dbReference>
<dbReference type="Proteomes" id="UP000646827">
    <property type="component" value="Unassembled WGS sequence"/>
</dbReference>
<dbReference type="InterPro" id="IPR002401">
    <property type="entry name" value="Cyt_P450_E_grp-I"/>
</dbReference>
<feature type="non-terminal residue" evidence="7">
    <location>
        <position position="1"/>
    </location>
</feature>
<keyword evidence="3 4" id="KW-0408">Iron</keyword>
<feature type="region of interest" description="Disordered" evidence="6">
    <location>
        <begin position="354"/>
        <end position="399"/>
    </location>
</feature>
<dbReference type="PANTHER" id="PTHR46300:SF11">
    <property type="entry name" value="OXIDOREDUCTASE, PUTATIVE-RELATED"/>
    <property type="match status" value="1"/>
</dbReference>
<keyword evidence="2 5" id="KW-0560">Oxidoreductase</keyword>
<evidence type="ECO:0000256" key="2">
    <source>
        <dbReference type="ARBA" id="ARBA00023002"/>
    </source>
</evidence>
<dbReference type="GO" id="GO:0016705">
    <property type="term" value="F:oxidoreductase activity, acting on paired donors, with incorporation or reduction of molecular oxygen"/>
    <property type="evidence" value="ECO:0007669"/>
    <property type="project" value="InterPro"/>
</dbReference>
<dbReference type="Pfam" id="PF00067">
    <property type="entry name" value="p450"/>
    <property type="match status" value="1"/>
</dbReference>
<evidence type="ECO:0000256" key="3">
    <source>
        <dbReference type="ARBA" id="ARBA00023004"/>
    </source>
</evidence>
<dbReference type="PRINTS" id="PR00385">
    <property type="entry name" value="P450"/>
</dbReference>
<dbReference type="InterPro" id="IPR036396">
    <property type="entry name" value="Cyt_P450_sf"/>
</dbReference>
<proteinExistence type="inferred from homology"/>
<dbReference type="SUPFAM" id="SSF48264">
    <property type="entry name" value="Cytochrome P450"/>
    <property type="match status" value="1"/>
</dbReference>
<keyword evidence="8" id="KW-1185">Reference proteome</keyword>
<sequence>RSTSSTCDQGKEEDDQDARSTVDKDECDKESKKTINEENEKKKQEEEALYQELSAVLKRGNSFTGIRNNFTTYLPVLSFLDAAFLKTEESYKEFIEKERDPLYRKLIKETLQNGEECVVKSLVDMKEMGQLDDDDILVTAADLVTSGTETMAATLLWLFAVLSTQRDVQERIQEELADFISEYQRLPEFSERNAFPYLIAVQKECLRFRPATPFGESHEVEEDVVWRDHVIPAGTTIVTNMYSMHTNLSIYKNPEEFIPDRFLEHTATMASSANAKVEQRDHFSFGWGRRTCPGAHLAEAQMFNVIVRVLANCSIEPVRDENGDPINIDIDNILSNGNIVTPGEYKVRFVRHDHDADIEEEGEDDEDEDEEYEDDDEDEEESGSENNDSEEDDGSDDGS</sequence>
<keyword evidence="4 5" id="KW-0349">Heme</keyword>
<evidence type="ECO:0000256" key="5">
    <source>
        <dbReference type="RuleBase" id="RU000461"/>
    </source>
</evidence>
<feature type="compositionally biased region" description="Basic and acidic residues" evidence="6">
    <location>
        <begin position="17"/>
        <end position="44"/>
    </location>
</feature>
<feature type="non-terminal residue" evidence="7">
    <location>
        <position position="399"/>
    </location>
</feature>
<feature type="compositionally biased region" description="Acidic residues" evidence="6">
    <location>
        <begin position="356"/>
        <end position="399"/>
    </location>
</feature>
<name>A0A8H7S7E3_9FUNG</name>
<reference evidence="7 8" key="1">
    <citation type="submission" date="2020-12" db="EMBL/GenBank/DDBJ databases">
        <title>Metabolic potential, ecology and presence of endohyphal bacteria is reflected in genomic diversity of Mucoromycotina.</title>
        <authorList>
            <person name="Muszewska A."/>
            <person name="Okrasinska A."/>
            <person name="Steczkiewicz K."/>
            <person name="Drgas O."/>
            <person name="Orlowska M."/>
            <person name="Perlinska-Lenart U."/>
            <person name="Aleksandrzak-Piekarczyk T."/>
            <person name="Szatraj K."/>
            <person name="Zielenkiewicz U."/>
            <person name="Pilsyk S."/>
            <person name="Malc E."/>
            <person name="Mieczkowski P."/>
            <person name="Kruszewska J.S."/>
            <person name="Biernat P."/>
            <person name="Pawlowska J."/>
        </authorList>
    </citation>
    <scope>NUCLEOTIDE SEQUENCE [LARGE SCALE GENOMIC DNA]</scope>
    <source>
        <strain evidence="7 8">CBS 142.35</strain>
    </source>
</reference>
<feature type="region of interest" description="Disordered" evidence="6">
    <location>
        <begin position="1"/>
        <end position="44"/>
    </location>
</feature>
<feature type="binding site" description="axial binding residue" evidence="4">
    <location>
        <position position="292"/>
    </location>
    <ligand>
        <name>heme</name>
        <dbReference type="ChEBI" id="CHEBI:30413"/>
    </ligand>
    <ligandPart>
        <name>Fe</name>
        <dbReference type="ChEBI" id="CHEBI:18248"/>
    </ligandPart>
</feature>
<dbReference type="GO" id="GO:0005506">
    <property type="term" value="F:iron ion binding"/>
    <property type="evidence" value="ECO:0007669"/>
    <property type="project" value="InterPro"/>
</dbReference>
<evidence type="ECO:0000256" key="1">
    <source>
        <dbReference type="ARBA" id="ARBA00022723"/>
    </source>
</evidence>
<organism evidence="7 8">
    <name type="scientific">Circinella minor</name>
    <dbReference type="NCBI Taxonomy" id="1195481"/>
    <lineage>
        <taxon>Eukaryota</taxon>
        <taxon>Fungi</taxon>
        <taxon>Fungi incertae sedis</taxon>
        <taxon>Mucoromycota</taxon>
        <taxon>Mucoromycotina</taxon>
        <taxon>Mucoromycetes</taxon>
        <taxon>Mucorales</taxon>
        <taxon>Lichtheimiaceae</taxon>
        <taxon>Circinella</taxon>
    </lineage>
</organism>
<dbReference type="InterPro" id="IPR050364">
    <property type="entry name" value="Cytochrome_P450_fung"/>
</dbReference>
<comment type="cofactor">
    <cofactor evidence="4">
        <name>heme</name>
        <dbReference type="ChEBI" id="CHEBI:30413"/>
    </cofactor>
</comment>
<dbReference type="GO" id="GO:0020037">
    <property type="term" value="F:heme binding"/>
    <property type="evidence" value="ECO:0007669"/>
    <property type="project" value="InterPro"/>
</dbReference>
<dbReference type="PANTHER" id="PTHR46300">
    <property type="entry name" value="P450, PUTATIVE (EUROFUNG)-RELATED-RELATED"/>
    <property type="match status" value="1"/>
</dbReference>
<dbReference type="PRINTS" id="PR00463">
    <property type="entry name" value="EP450I"/>
</dbReference>
<dbReference type="AlphaFoldDB" id="A0A8H7S7E3"/>
<evidence type="ECO:0000256" key="6">
    <source>
        <dbReference type="SAM" id="MobiDB-lite"/>
    </source>
</evidence>
<protein>
    <recommendedName>
        <fullName evidence="9">Cytochrome P450</fullName>
    </recommendedName>
</protein>
<keyword evidence="1 4" id="KW-0479">Metal-binding</keyword>
<dbReference type="EMBL" id="JAEPRB010000071">
    <property type="protein sequence ID" value="KAG2222931.1"/>
    <property type="molecule type" value="Genomic_DNA"/>
</dbReference>
<evidence type="ECO:0000256" key="4">
    <source>
        <dbReference type="PIRSR" id="PIRSR602401-1"/>
    </source>
</evidence>
<evidence type="ECO:0000313" key="8">
    <source>
        <dbReference type="Proteomes" id="UP000646827"/>
    </source>
</evidence>
<dbReference type="InterPro" id="IPR017972">
    <property type="entry name" value="Cyt_P450_CS"/>
</dbReference>
<comment type="caution">
    <text evidence="7">The sequence shown here is derived from an EMBL/GenBank/DDBJ whole genome shotgun (WGS) entry which is preliminary data.</text>
</comment>
<accession>A0A8H7S7E3</accession>
<dbReference type="InterPro" id="IPR001128">
    <property type="entry name" value="Cyt_P450"/>
</dbReference>
<dbReference type="PROSITE" id="PS00086">
    <property type="entry name" value="CYTOCHROME_P450"/>
    <property type="match status" value="1"/>
</dbReference>
<keyword evidence="5" id="KW-0503">Monooxygenase</keyword>
<comment type="similarity">
    <text evidence="5">Belongs to the cytochrome P450 family.</text>
</comment>
<dbReference type="OrthoDB" id="1103324at2759"/>
<evidence type="ECO:0000313" key="7">
    <source>
        <dbReference type="EMBL" id="KAG2222931.1"/>
    </source>
</evidence>
<dbReference type="Gene3D" id="1.10.630.10">
    <property type="entry name" value="Cytochrome P450"/>
    <property type="match status" value="1"/>
</dbReference>
<evidence type="ECO:0008006" key="9">
    <source>
        <dbReference type="Google" id="ProtNLM"/>
    </source>
</evidence>